<name>A0A4C1V642_EUMVA</name>
<dbReference type="Proteomes" id="UP000299102">
    <property type="component" value="Unassembled WGS sequence"/>
</dbReference>
<gene>
    <name evidence="1" type="ORF">EVAR_13410_1</name>
</gene>
<evidence type="ECO:0000313" key="1">
    <source>
        <dbReference type="EMBL" id="GBP34271.1"/>
    </source>
</evidence>
<sequence>MRKNHAVVHLVAVRKRNGSPGMRRRSHRRQMWINNFRLCLLAVSSGGPLPSPPYLSTVHQRIPSPSQHSYLHQISYSYPGRQHSGDSSGVVFVRGGDQLLILW</sequence>
<dbReference type="EMBL" id="BGZK01000286">
    <property type="protein sequence ID" value="GBP34271.1"/>
    <property type="molecule type" value="Genomic_DNA"/>
</dbReference>
<proteinExistence type="predicted"/>
<accession>A0A4C1V642</accession>
<comment type="caution">
    <text evidence="1">The sequence shown here is derived from an EMBL/GenBank/DDBJ whole genome shotgun (WGS) entry which is preliminary data.</text>
</comment>
<organism evidence="1 2">
    <name type="scientific">Eumeta variegata</name>
    <name type="common">Bagworm moth</name>
    <name type="synonym">Eumeta japonica</name>
    <dbReference type="NCBI Taxonomy" id="151549"/>
    <lineage>
        <taxon>Eukaryota</taxon>
        <taxon>Metazoa</taxon>
        <taxon>Ecdysozoa</taxon>
        <taxon>Arthropoda</taxon>
        <taxon>Hexapoda</taxon>
        <taxon>Insecta</taxon>
        <taxon>Pterygota</taxon>
        <taxon>Neoptera</taxon>
        <taxon>Endopterygota</taxon>
        <taxon>Lepidoptera</taxon>
        <taxon>Glossata</taxon>
        <taxon>Ditrysia</taxon>
        <taxon>Tineoidea</taxon>
        <taxon>Psychidae</taxon>
        <taxon>Oiketicinae</taxon>
        <taxon>Eumeta</taxon>
    </lineage>
</organism>
<reference evidence="1 2" key="1">
    <citation type="journal article" date="2019" name="Commun. Biol.">
        <title>The bagworm genome reveals a unique fibroin gene that provides high tensile strength.</title>
        <authorList>
            <person name="Kono N."/>
            <person name="Nakamura H."/>
            <person name="Ohtoshi R."/>
            <person name="Tomita M."/>
            <person name="Numata K."/>
            <person name="Arakawa K."/>
        </authorList>
    </citation>
    <scope>NUCLEOTIDE SEQUENCE [LARGE SCALE GENOMIC DNA]</scope>
</reference>
<dbReference type="AlphaFoldDB" id="A0A4C1V642"/>
<keyword evidence="2" id="KW-1185">Reference proteome</keyword>
<evidence type="ECO:0000313" key="2">
    <source>
        <dbReference type="Proteomes" id="UP000299102"/>
    </source>
</evidence>
<protein>
    <submittedName>
        <fullName evidence="1">Uncharacterized protein</fullName>
    </submittedName>
</protein>